<accession>A0ABT6ZL03</accession>
<dbReference type="PIRSF" id="PIRSF000804">
    <property type="entry name" value="DNA_pol_III_b"/>
    <property type="match status" value="1"/>
</dbReference>
<evidence type="ECO:0000259" key="11">
    <source>
        <dbReference type="Pfam" id="PF02767"/>
    </source>
</evidence>
<dbReference type="InterPro" id="IPR001001">
    <property type="entry name" value="DNA_polIII_beta"/>
</dbReference>
<evidence type="ECO:0000256" key="6">
    <source>
        <dbReference type="ARBA" id="ARBA00022705"/>
    </source>
</evidence>
<evidence type="ECO:0000256" key="5">
    <source>
        <dbReference type="ARBA" id="ARBA00022695"/>
    </source>
</evidence>
<dbReference type="EMBL" id="JASJEX010000002">
    <property type="protein sequence ID" value="MDJ1129223.1"/>
    <property type="molecule type" value="Genomic_DNA"/>
</dbReference>
<protein>
    <recommendedName>
        <fullName evidence="9">Beta sliding clamp</fullName>
    </recommendedName>
</protein>
<dbReference type="Proteomes" id="UP001431693">
    <property type="component" value="Unassembled WGS sequence"/>
</dbReference>
<evidence type="ECO:0000256" key="8">
    <source>
        <dbReference type="ARBA" id="ARBA00023125"/>
    </source>
</evidence>
<dbReference type="NCBIfam" id="TIGR00663">
    <property type="entry name" value="dnan"/>
    <property type="match status" value="1"/>
</dbReference>
<reference evidence="13" key="1">
    <citation type="submission" date="2023-05" db="EMBL/GenBank/DDBJ databases">
        <title>[olsenella] sp. nov., isolated from a pig farm feces dump.</title>
        <authorList>
            <person name="Chang Y.-H."/>
        </authorList>
    </citation>
    <scope>NUCLEOTIDE SEQUENCE</scope>
    <source>
        <strain evidence="13">YH-ols2217</strain>
    </source>
</reference>
<sequence length="368" mass="38946">MRFTVSKSALQKALAVVVKGASSNTTMPIIAGVLFRASEGTLELQTTDLAISIRHSVAANVEEPGETVVSAKMISSIVKNLPDAPVTFDGAGSVLEMSCDRSIRYTLNTLPAQDFPSFPEVAPESSVELPLGILTDMVDSVFRVTSKDTSRAALCGILLTVEENLVRLVACDSYRLAVVDAHVETSSLSGSFDAIVPGQAFRDAVSAMAGEEAVLVGVTGTQVLFSAGTTTFVSRRIEGNYPDYNRLIPASCSTSVKLPVEAFSEALKRVAPMATTNPSVRLDVDVDGGLITMSSGAVDAGEARVEVDAPGTGENVRIALNDRYLQECLTAAPDDESLDLELQGSMKPAVFKSYGAVNYLYLVMPVHL</sequence>
<dbReference type="GO" id="GO:0003887">
    <property type="term" value="F:DNA-directed DNA polymerase activity"/>
    <property type="evidence" value="ECO:0007669"/>
    <property type="project" value="UniProtKB-EC"/>
</dbReference>
<feature type="domain" description="DNA polymerase III beta sliding clamp C-terminal" evidence="12">
    <location>
        <begin position="246"/>
        <end position="366"/>
    </location>
</feature>
<evidence type="ECO:0000259" key="12">
    <source>
        <dbReference type="Pfam" id="PF02768"/>
    </source>
</evidence>
<dbReference type="InterPro" id="IPR022635">
    <property type="entry name" value="DNA_polIII_beta_C"/>
</dbReference>
<dbReference type="Gene3D" id="3.10.150.10">
    <property type="entry name" value="DNA Polymerase III, subunit A, domain 2"/>
    <property type="match status" value="1"/>
</dbReference>
<keyword evidence="4 9" id="KW-0808">Transferase</keyword>
<keyword evidence="8" id="KW-0238">DNA-binding</keyword>
<name>A0ABT6ZL03_9ACTN</name>
<dbReference type="PANTHER" id="PTHR30478">
    <property type="entry name" value="DNA POLYMERASE III SUBUNIT BETA"/>
    <property type="match status" value="1"/>
</dbReference>
<keyword evidence="5 9" id="KW-0548">Nucleotidyltransferase</keyword>
<feature type="domain" description="DNA polymerase III beta sliding clamp N-terminal" evidence="10">
    <location>
        <begin position="1"/>
        <end position="118"/>
    </location>
</feature>
<evidence type="ECO:0000256" key="3">
    <source>
        <dbReference type="ARBA" id="ARBA00022490"/>
    </source>
</evidence>
<dbReference type="InterPro" id="IPR022637">
    <property type="entry name" value="DNA_polIII_beta_cen"/>
</dbReference>
<gene>
    <name evidence="13" type="primary">dnaN</name>
    <name evidence="13" type="ORF">QJ043_03890</name>
</gene>
<comment type="subunit">
    <text evidence="9">Forms a ring-shaped head-to-tail homodimer around DNA.</text>
</comment>
<feature type="domain" description="DNA polymerase III beta sliding clamp central" evidence="11">
    <location>
        <begin position="134"/>
        <end position="243"/>
    </location>
</feature>
<evidence type="ECO:0000256" key="2">
    <source>
        <dbReference type="ARBA" id="ARBA00010752"/>
    </source>
</evidence>
<dbReference type="SUPFAM" id="SSF55979">
    <property type="entry name" value="DNA clamp"/>
    <property type="match status" value="3"/>
</dbReference>
<dbReference type="PANTHER" id="PTHR30478:SF0">
    <property type="entry name" value="BETA SLIDING CLAMP"/>
    <property type="match status" value="1"/>
</dbReference>
<evidence type="ECO:0000313" key="13">
    <source>
        <dbReference type="EMBL" id="MDJ1129223.1"/>
    </source>
</evidence>
<dbReference type="RefSeq" id="WP_283713965.1">
    <property type="nucleotide sequence ID" value="NZ_JASJEW010000008.1"/>
</dbReference>
<comment type="caution">
    <text evidence="13">The sequence shown here is derived from an EMBL/GenBank/DDBJ whole genome shotgun (WGS) entry which is preliminary data.</text>
</comment>
<dbReference type="Gene3D" id="3.70.10.10">
    <property type="match status" value="1"/>
</dbReference>
<comment type="function">
    <text evidence="9">Confers DNA tethering and processivity to DNA polymerases and other proteins. Acts as a clamp, forming a ring around DNA (a reaction catalyzed by the clamp-loading complex) which diffuses in an ATP-independent manner freely and bidirectionally along dsDNA. Initially characterized for its ability to contact the catalytic subunit of DNA polymerase III (Pol III), a complex, multichain enzyme responsible for most of the replicative synthesis in bacteria; Pol III exhibits 3'-5' exonuclease proofreading activity. The beta chain is required for initiation of replication as well as for processivity of DNA replication.</text>
</comment>
<keyword evidence="6 9" id="KW-0235">DNA replication</keyword>
<dbReference type="Pfam" id="PF02768">
    <property type="entry name" value="DNA_pol3_beta_3"/>
    <property type="match status" value="1"/>
</dbReference>
<keyword evidence="14" id="KW-1185">Reference proteome</keyword>
<keyword evidence="7 9" id="KW-0239">DNA-directed DNA polymerase</keyword>
<keyword evidence="3 9" id="KW-0963">Cytoplasm</keyword>
<evidence type="ECO:0000256" key="7">
    <source>
        <dbReference type="ARBA" id="ARBA00022932"/>
    </source>
</evidence>
<comment type="subcellular location">
    <subcellularLocation>
        <location evidence="1 9">Cytoplasm</location>
    </subcellularLocation>
</comment>
<dbReference type="InterPro" id="IPR046938">
    <property type="entry name" value="DNA_clamp_sf"/>
</dbReference>
<organism evidence="13 14">
    <name type="scientific">Kribbibacterium absianum</name>
    <dbReference type="NCBI Taxonomy" id="3044210"/>
    <lineage>
        <taxon>Bacteria</taxon>
        <taxon>Bacillati</taxon>
        <taxon>Actinomycetota</taxon>
        <taxon>Coriobacteriia</taxon>
        <taxon>Coriobacteriales</taxon>
        <taxon>Kribbibacteriaceae</taxon>
        <taxon>Kribbibacterium</taxon>
    </lineage>
</organism>
<dbReference type="Pfam" id="PF02767">
    <property type="entry name" value="DNA_pol3_beta_2"/>
    <property type="match status" value="1"/>
</dbReference>
<dbReference type="InterPro" id="IPR022634">
    <property type="entry name" value="DNA_polIII_beta_N"/>
</dbReference>
<dbReference type="SMART" id="SM00480">
    <property type="entry name" value="POL3Bc"/>
    <property type="match status" value="1"/>
</dbReference>
<evidence type="ECO:0000256" key="1">
    <source>
        <dbReference type="ARBA" id="ARBA00004496"/>
    </source>
</evidence>
<dbReference type="Pfam" id="PF00712">
    <property type="entry name" value="DNA_pol3_beta"/>
    <property type="match status" value="1"/>
</dbReference>
<evidence type="ECO:0000313" key="14">
    <source>
        <dbReference type="Proteomes" id="UP001431693"/>
    </source>
</evidence>
<evidence type="ECO:0000256" key="9">
    <source>
        <dbReference type="PIRNR" id="PIRNR000804"/>
    </source>
</evidence>
<evidence type="ECO:0000256" key="4">
    <source>
        <dbReference type="ARBA" id="ARBA00022679"/>
    </source>
</evidence>
<evidence type="ECO:0000259" key="10">
    <source>
        <dbReference type="Pfam" id="PF00712"/>
    </source>
</evidence>
<proteinExistence type="inferred from homology"/>
<comment type="similarity">
    <text evidence="2 9">Belongs to the beta sliding clamp family.</text>
</comment>
<dbReference type="CDD" id="cd00140">
    <property type="entry name" value="beta_clamp"/>
    <property type="match status" value="1"/>
</dbReference>